<gene>
    <name evidence="2" type="ORF">FC70_GL000579</name>
</gene>
<name>A0A0R1RND5_9LACO</name>
<dbReference type="Pfam" id="PF01381">
    <property type="entry name" value="HTH_3"/>
    <property type="match status" value="1"/>
</dbReference>
<dbReference type="EMBL" id="AZFE01000030">
    <property type="protein sequence ID" value="KRL55994.1"/>
    <property type="molecule type" value="Genomic_DNA"/>
</dbReference>
<dbReference type="CDD" id="cd00093">
    <property type="entry name" value="HTH_XRE"/>
    <property type="match status" value="1"/>
</dbReference>
<dbReference type="OrthoDB" id="1150409at2"/>
<dbReference type="STRING" id="1423778.FC70_GL000579"/>
<dbReference type="InterPro" id="IPR001387">
    <property type="entry name" value="Cro/C1-type_HTH"/>
</dbReference>
<evidence type="ECO:0000313" key="3">
    <source>
        <dbReference type="Proteomes" id="UP000051697"/>
    </source>
</evidence>
<dbReference type="SUPFAM" id="SSF47413">
    <property type="entry name" value="lambda repressor-like DNA-binding domains"/>
    <property type="match status" value="1"/>
</dbReference>
<dbReference type="SMART" id="SM00530">
    <property type="entry name" value="HTH_XRE"/>
    <property type="match status" value="1"/>
</dbReference>
<dbReference type="RefSeq" id="WP_057889555.1">
    <property type="nucleotide sequence ID" value="NZ_AZFE01000030.1"/>
</dbReference>
<dbReference type="Proteomes" id="UP000051697">
    <property type="component" value="Unassembled WGS sequence"/>
</dbReference>
<dbReference type="GO" id="GO:0003677">
    <property type="term" value="F:DNA binding"/>
    <property type="evidence" value="ECO:0007669"/>
    <property type="project" value="InterPro"/>
</dbReference>
<keyword evidence="3" id="KW-1185">Reference proteome</keyword>
<dbReference type="SUPFAM" id="SSF48452">
    <property type="entry name" value="TPR-like"/>
    <property type="match status" value="1"/>
</dbReference>
<dbReference type="InterPro" id="IPR011990">
    <property type="entry name" value="TPR-like_helical_dom_sf"/>
</dbReference>
<dbReference type="AlphaFoldDB" id="A0A0R1RND5"/>
<feature type="domain" description="HTH cro/C1-type" evidence="1">
    <location>
        <begin position="7"/>
        <end position="60"/>
    </location>
</feature>
<dbReference type="KEGG" id="lol:LACOL_0716"/>
<dbReference type="PATRIC" id="fig|1423778.4.peg.606"/>
<sequence length="315" mass="37068">MQVGKIIQYYRKQRSMTQLELAAGICTQGEISMIEKDQRIPSFDLIGKLSTRLEIPIYYFQNQFFTHSREVFLSDIFNQLEKAIHNRDYANMTVHLKNKDVWKNCLDPNDKQKFMCYKGIYINFYLHKPAEALKIYKKALQETMSFSTNDLSILAKRKTVFSKTETFLFSAAASSYFLLKKYSKAEELFDIACKNVDLIQEKSSIETLGTIFYNASKNLKFMGKYEQAIEIAKKGLIFEQERHSIYRSSELLFEIAESYYQLKNYELAQTNYIKSLSLAYSANDYHFFFLLIKALEKKDDLILLQQNIHIFKNMK</sequence>
<reference evidence="2 3" key="1">
    <citation type="journal article" date="2015" name="Genome Announc.">
        <title>Expanding the biotechnology potential of lactobacilli through comparative genomics of 213 strains and associated genera.</title>
        <authorList>
            <person name="Sun Z."/>
            <person name="Harris H.M."/>
            <person name="McCann A."/>
            <person name="Guo C."/>
            <person name="Argimon S."/>
            <person name="Zhang W."/>
            <person name="Yang X."/>
            <person name="Jeffery I.B."/>
            <person name="Cooney J.C."/>
            <person name="Kagawa T.F."/>
            <person name="Liu W."/>
            <person name="Song Y."/>
            <person name="Salvetti E."/>
            <person name="Wrobel A."/>
            <person name="Rasinkangas P."/>
            <person name="Parkhill J."/>
            <person name="Rea M.C."/>
            <person name="O'Sullivan O."/>
            <person name="Ritari J."/>
            <person name="Douillard F.P."/>
            <person name="Paul Ross R."/>
            <person name="Yang R."/>
            <person name="Briner A.E."/>
            <person name="Felis G.E."/>
            <person name="de Vos W.M."/>
            <person name="Barrangou R."/>
            <person name="Klaenhammer T.R."/>
            <person name="Caufield P.W."/>
            <person name="Cui Y."/>
            <person name="Zhang H."/>
            <person name="O'Toole P.W."/>
        </authorList>
    </citation>
    <scope>NUCLEOTIDE SEQUENCE [LARGE SCALE GENOMIC DNA]</scope>
    <source>
        <strain evidence="2 3">DSM 15707</strain>
    </source>
</reference>
<dbReference type="InterPro" id="IPR010982">
    <property type="entry name" value="Lambda_DNA-bd_dom_sf"/>
</dbReference>
<comment type="caution">
    <text evidence="2">The sequence shown here is derived from an EMBL/GenBank/DDBJ whole genome shotgun (WGS) entry which is preliminary data.</text>
</comment>
<organism evidence="2 3">
    <name type="scientific">Paucilactobacillus oligofermentans DSM 15707 = LMG 22743</name>
    <dbReference type="NCBI Taxonomy" id="1423778"/>
    <lineage>
        <taxon>Bacteria</taxon>
        <taxon>Bacillati</taxon>
        <taxon>Bacillota</taxon>
        <taxon>Bacilli</taxon>
        <taxon>Lactobacillales</taxon>
        <taxon>Lactobacillaceae</taxon>
        <taxon>Paucilactobacillus</taxon>
    </lineage>
</organism>
<dbReference type="Gene3D" id="1.25.40.10">
    <property type="entry name" value="Tetratricopeptide repeat domain"/>
    <property type="match status" value="1"/>
</dbReference>
<dbReference type="PROSITE" id="PS50943">
    <property type="entry name" value="HTH_CROC1"/>
    <property type="match status" value="1"/>
</dbReference>
<protein>
    <recommendedName>
        <fullName evidence="1">HTH cro/C1-type domain-containing protein</fullName>
    </recommendedName>
</protein>
<evidence type="ECO:0000313" key="2">
    <source>
        <dbReference type="EMBL" id="KRL55994.1"/>
    </source>
</evidence>
<proteinExistence type="predicted"/>
<evidence type="ECO:0000259" key="1">
    <source>
        <dbReference type="PROSITE" id="PS50943"/>
    </source>
</evidence>
<accession>A0A0R1RND5</accession>